<evidence type="ECO:0000313" key="2">
    <source>
        <dbReference type="EMBL" id="CAK7916448.1"/>
    </source>
</evidence>
<gene>
    <name evidence="2" type="ORF">CAAN4_G03884</name>
</gene>
<dbReference type="Proteomes" id="UP001497600">
    <property type="component" value="Chromosome G"/>
</dbReference>
<accession>A0ABP0EGY7</accession>
<reference evidence="2 3" key="1">
    <citation type="submission" date="2024-01" db="EMBL/GenBank/DDBJ databases">
        <authorList>
            <consortium name="Genoscope - CEA"/>
            <person name="William W."/>
        </authorList>
    </citation>
    <scope>NUCLEOTIDE SEQUENCE [LARGE SCALE GENOMIC DNA]</scope>
    <source>
        <strain evidence="2 3">29B2s-10</strain>
    </source>
</reference>
<organism evidence="2 3">
    <name type="scientific">[Candida] anglica</name>
    <dbReference type="NCBI Taxonomy" id="148631"/>
    <lineage>
        <taxon>Eukaryota</taxon>
        <taxon>Fungi</taxon>
        <taxon>Dikarya</taxon>
        <taxon>Ascomycota</taxon>
        <taxon>Saccharomycotina</taxon>
        <taxon>Pichiomycetes</taxon>
        <taxon>Debaryomycetaceae</taxon>
        <taxon>Kurtzmaniella</taxon>
    </lineage>
</organism>
<keyword evidence="3" id="KW-1185">Reference proteome</keyword>
<feature type="compositionally biased region" description="Low complexity" evidence="1">
    <location>
        <begin position="50"/>
        <end position="60"/>
    </location>
</feature>
<evidence type="ECO:0000313" key="3">
    <source>
        <dbReference type="Proteomes" id="UP001497600"/>
    </source>
</evidence>
<evidence type="ECO:0000256" key="1">
    <source>
        <dbReference type="SAM" id="MobiDB-lite"/>
    </source>
</evidence>
<sequence>MIRGKPLKSYTGRISSQIQYIRRNGTKSTGGLDLSKMLRQTLSGHDKNGNDNNSTNSTGTVEPLKQITRPKIPTFTSNEWEKTNIERGIMDLSSVSTMNTILGILDDAQRSDKHKQSPPRGDSLFNLSVSADSKAVHADISDFKKKAATKLGEDILNFAIIRYLNDAITPLDIETKAKNNETFNELQEQIRLQFLTRMKKKSPYGNNAKLTLNGILNPFQAISMHFIKRPKEGMDQLEGEINLCVSNDPNLESKLISLGKYKSNLQFDLNFEEELVNPEIDQSERESPTVIHPIYANSSSFLEKLPFILNEERILKMVLRGRPKQERLSISNIMNAQAREGSLLFDIFVRSQLLRTKSKMMEESCAHRVVKATVAARSNLLSKANVYPRLVSRGFADCDLDEEIAVHHLSEQFNSYLSVWYRLNPDDASKWCGQFVHSQATTELTDEYLSSLQDEVTSYFLLQTRNHKCNAFIKTELESAQFVRDILDEDPTFRYT</sequence>
<proteinExistence type="predicted"/>
<name>A0ABP0EGY7_9ASCO</name>
<dbReference type="EMBL" id="OZ004259">
    <property type="protein sequence ID" value="CAK7916448.1"/>
    <property type="molecule type" value="Genomic_DNA"/>
</dbReference>
<protein>
    <submittedName>
        <fullName evidence="2">Uncharacterized protein</fullName>
    </submittedName>
</protein>
<feature type="region of interest" description="Disordered" evidence="1">
    <location>
        <begin position="42"/>
        <end position="61"/>
    </location>
</feature>